<dbReference type="PROSITE" id="PS51332">
    <property type="entry name" value="B12_BINDING"/>
    <property type="match status" value="1"/>
</dbReference>
<dbReference type="InterPro" id="IPR034466">
    <property type="entry name" value="Methyltransferase_Class_B"/>
</dbReference>
<dbReference type="SFLD" id="SFLDG01082">
    <property type="entry name" value="B12-binding_domain_containing"/>
    <property type="match status" value="1"/>
</dbReference>
<dbReference type="InterPro" id="IPR006158">
    <property type="entry name" value="Cobalamin-bd"/>
</dbReference>
<dbReference type="Gene3D" id="3.80.30.20">
    <property type="entry name" value="tm_1862 like domain"/>
    <property type="match status" value="1"/>
</dbReference>
<evidence type="ECO:0000259" key="6">
    <source>
        <dbReference type="PROSITE" id="PS51332"/>
    </source>
</evidence>
<sequence>MSKVLFVVPPYSSWGVEAIGTWPPLQVAYLAGAVEEAGHEACIFDAMNRDGADFESIRAEVARVRPQVVVAFDYLPVTGAISTAVVPAALRALAIAKEVDPAITTLIGGPFPTFRYQELLHDPSGAVDIVLRGEAEDTLAELLGALPGPLDRVRGIAFLRDDIVMATETRPHIQDLDRLRPAWHLLDWDAYRYRIEPAGRMASILTSRGCMMSCSFCSHRAFWRADWRARRPEAVIEEVRLLVTRYGVESITLIDPYPTSDRARWERLLDLFIAEDFGVRLLMETRAEDIVRDADLLPKYREAGVVHLYIGAEAGSDELLAALNKGNDVNAITHALRLAREHDIVTEASFMIGHPTETWATVERTIEVAIRMDPDIAVFPVLTPMPFTPLYEDLRDRVRVHDYAKYNLATPIIEPYAMTLEEVTIALGRCYMDFYAQKIPRIRALPDGFKRRYLLSACQEMMRAYRRHFSHLGDKMPTLHPH</sequence>
<gene>
    <name evidence="8" type="ORF">GETHED_21830</name>
</gene>
<keyword evidence="9" id="KW-1185">Reference proteome</keyword>
<dbReference type="Gene3D" id="3.40.50.280">
    <property type="entry name" value="Cobalamin-binding domain"/>
    <property type="match status" value="1"/>
</dbReference>
<evidence type="ECO:0000256" key="3">
    <source>
        <dbReference type="ARBA" id="ARBA00022723"/>
    </source>
</evidence>
<comment type="cofactor">
    <cofactor evidence="1">
        <name>[4Fe-4S] cluster</name>
        <dbReference type="ChEBI" id="CHEBI:49883"/>
    </cofactor>
</comment>
<evidence type="ECO:0000259" key="7">
    <source>
        <dbReference type="PROSITE" id="PS51918"/>
    </source>
</evidence>
<comment type="caution">
    <text evidence="8">The sequence shown here is derived from an EMBL/GenBank/DDBJ whole genome shotgun (WGS) entry which is preliminary data.</text>
</comment>
<keyword evidence="2" id="KW-0949">S-adenosyl-L-methionine</keyword>
<evidence type="ECO:0000256" key="1">
    <source>
        <dbReference type="ARBA" id="ARBA00001966"/>
    </source>
</evidence>
<keyword evidence="4" id="KW-0408">Iron</keyword>
<keyword evidence="3" id="KW-0479">Metal-binding</keyword>
<reference evidence="8" key="1">
    <citation type="journal article" date="2023" name="Antonie Van Leeuwenhoek">
        <title>Mesoterricola silvestris gen. nov., sp. nov., Mesoterricola sediminis sp. nov., Geothrix oryzae sp. nov., Geothrix edaphica sp. nov., Geothrix rubra sp. nov., and Geothrix limicola sp. nov., six novel members of Acidobacteriota isolated from soils.</title>
        <authorList>
            <person name="Itoh H."/>
            <person name="Sugisawa Y."/>
            <person name="Mise K."/>
            <person name="Xu Z."/>
            <person name="Kuniyasu M."/>
            <person name="Ushijima N."/>
            <person name="Kawano K."/>
            <person name="Kobayashi E."/>
            <person name="Shiratori Y."/>
            <person name="Masuda Y."/>
            <person name="Senoo K."/>
        </authorList>
    </citation>
    <scope>NUCLEOTIDE SEQUENCE</scope>
    <source>
        <strain evidence="8">Red802</strain>
    </source>
</reference>
<dbReference type="SFLD" id="SFLDS00029">
    <property type="entry name" value="Radical_SAM"/>
    <property type="match status" value="1"/>
</dbReference>
<evidence type="ECO:0000256" key="5">
    <source>
        <dbReference type="ARBA" id="ARBA00023014"/>
    </source>
</evidence>
<dbReference type="Pfam" id="PF04055">
    <property type="entry name" value="Radical_SAM"/>
    <property type="match status" value="1"/>
</dbReference>
<dbReference type="PANTHER" id="PTHR43409">
    <property type="entry name" value="ANAEROBIC MAGNESIUM-PROTOPORPHYRIN IX MONOMETHYL ESTER CYCLASE-RELATED"/>
    <property type="match status" value="1"/>
</dbReference>
<name>A0ABQ5Q054_9BACT</name>
<feature type="domain" description="B12-binding" evidence="6">
    <location>
        <begin position="10"/>
        <end position="153"/>
    </location>
</feature>
<dbReference type="InterPro" id="IPR006638">
    <property type="entry name" value="Elp3/MiaA/NifB-like_rSAM"/>
</dbReference>
<dbReference type="PANTHER" id="PTHR43409:SF13">
    <property type="entry name" value="ANAEROBIC MAGNESIUM-PROTOPORPHYRIN IX MONOMETHYL ESTER CYCLASE"/>
    <property type="match status" value="1"/>
</dbReference>
<dbReference type="InterPro" id="IPR051198">
    <property type="entry name" value="BchE-like"/>
</dbReference>
<dbReference type="InterPro" id="IPR023404">
    <property type="entry name" value="rSAM_horseshoe"/>
</dbReference>
<organism evidence="8 9">
    <name type="scientific">Geothrix edaphica</name>
    <dbReference type="NCBI Taxonomy" id="2927976"/>
    <lineage>
        <taxon>Bacteria</taxon>
        <taxon>Pseudomonadati</taxon>
        <taxon>Acidobacteriota</taxon>
        <taxon>Holophagae</taxon>
        <taxon>Holophagales</taxon>
        <taxon>Holophagaceae</taxon>
        <taxon>Geothrix</taxon>
    </lineage>
</organism>
<dbReference type="CDD" id="cd02068">
    <property type="entry name" value="radical_SAM_B12_BD"/>
    <property type="match status" value="1"/>
</dbReference>
<dbReference type="EMBL" id="BSDC01000003">
    <property type="protein sequence ID" value="GLH67819.1"/>
    <property type="molecule type" value="Genomic_DNA"/>
</dbReference>
<feature type="domain" description="Radical SAM core" evidence="7">
    <location>
        <begin position="196"/>
        <end position="433"/>
    </location>
</feature>
<proteinExistence type="predicted"/>
<dbReference type="PROSITE" id="PS51918">
    <property type="entry name" value="RADICAL_SAM"/>
    <property type="match status" value="1"/>
</dbReference>
<dbReference type="InterPro" id="IPR058240">
    <property type="entry name" value="rSAM_sf"/>
</dbReference>
<accession>A0ABQ5Q054</accession>
<dbReference type="Pfam" id="PF02310">
    <property type="entry name" value="B12-binding"/>
    <property type="match status" value="1"/>
</dbReference>
<dbReference type="Proteomes" id="UP001165044">
    <property type="component" value="Unassembled WGS sequence"/>
</dbReference>
<evidence type="ECO:0000256" key="2">
    <source>
        <dbReference type="ARBA" id="ARBA00022691"/>
    </source>
</evidence>
<protein>
    <submittedName>
        <fullName evidence="8">Magnesium-protoporphyrin IX monomethyl ester cyclase</fullName>
    </submittedName>
</protein>
<dbReference type="SFLD" id="SFLDG01123">
    <property type="entry name" value="methyltransferase_(Class_B)"/>
    <property type="match status" value="1"/>
</dbReference>
<dbReference type="SMART" id="SM00729">
    <property type="entry name" value="Elp3"/>
    <property type="match status" value="1"/>
</dbReference>
<dbReference type="InterPro" id="IPR007197">
    <property type="entry name" value="rSAM"/>
</dbReference>
<dbReference type="RefSeq" id="WP_285609250.1">
    <property type="nucleotide sequence ID" value="NZ_BSDC01000003.1"/>
</dbReference>
<evidence type="ECO:0000313" key="9">
    <source>
        <dbReference type="Proteomes" id="UP001165044"/>
    </source>
</evidence>
<evidence type="ECO:0000256" key="4">
    <source>
        <dbReference type="ARBA" id="ARBA00023004"/>
    </source>
</evidence>
<evidence type="ECO:0000313" key="8">
    <source>
        <dbReference type="EMBL" id="GLH67819.1"/>
    </source>
</evidence>
<dbReference type="SUPFAM" id="SSF102114">
    <property type="entry name" value="Radical SAM enzymes"/>
    <property type="match status" value="1"/>
</dbReference>
<dbReference type="CDD" id="cd01335">
    <property type="entry name" value="Radical_SAM"/>
    <property type="match status" value="1"/>
</dbReference>
<keyword evidence="5" id="KW-0411">Iron-sulfur</keyword>